<accession>A0AAJ0C3U0</accession>
<feature type="domain" description="HAM1-like N-terminal" evidence="3">
    <location>
        <begin position="7"/>
        <end position="600"/>
    </location>
</feature>
<dbReference type="InterPro" id="IPR045967">
    <property type="entry name" value="HAM1-like_N"/>
</dbReference>
<organism evidence="4 5">
    <name type="scientific">Phialemonium atrogriseum</name>
    <dbReference type="NCBI Taxonomy" id="1093897"/>
    <lineage>
        <taxon>Eukaryota</taxon>
        <taxon>Fungi</taxon>
        <taxon>Dikarya</taxon>
        <taxon>Ascomycota</taxon>
        <taxon>Pezizomycotina</taxon>
        <taxon>Sordariomycetes</taxon>
        <taxon>Sordariomycetidae</taxon>
        <taxon>Cephalothecales</taxon>
        <taxon>Cephalothecaceae</taxon>
        <taxon>Phialemonium</taxon>
    </lineage>
</organism>
<dbReference type="GeneID" id="85307268"/>
<evidence type="ECO:0000259" key="3">
    <source>
        <dbReference type="Pfam" id="PF19343"/>
    </source>
</evidence>
<protein>
    <submittedName>
        <fullName evidence="4">Uncharacterized protein</fullName>
    </submittedName>
</protein>
<reference evidence="4" key="1">
    <citation type="submission" date="2023-06" db="EMBL/GenBank/DDBJ databases">
        <title>Genome-scale phylogeny and comparative genomics of the fungal order Sordariales.</title>
        <authorList>
            <consortium name="Lawrence Berkeley National Laboratory"/>
            <person name="Hensen N."/>
            <person name="Bonometti L."/>
            <person name="Westerberg I."/>
            <person name="Brannstrom I.O."/>
            <person name="Guillou S."/>
            <person name="Cros-Aarteil S."/>
            <person name="Calhoun S."/>
            <person name="Haridas S."/>
            <person name="Kuo A."/>
            <person name="Mondo S."/>
            <person name="Pangilinan J."/>
            <person name="Riley R."/>
            <person name="Labutti K."/>
            <person name="Andreopoulos B."/>
            <person name="Lipzen A."/>
            <person name="Chen C."/>
            <person name="Yanf M."/>
            <person name="Daum C."/>
            <person name="Ng V."/>
            <person name="Clum A."/>
            <person name="Steindorff A."/>
            <person name="Ohm R."/>
            <person name="Martin F."/>
            <person name="Silar P."/>
            <person name="Natvig D."/>
            <person name="Lalanne C."/>
            <person name="Gautier V."/>
            <person name="Ament-Velasquez S.L."/>
            <person name="Kruys A."/>
            <person name="Hutchinson M.I."/>
            <person name="Powell A.J."/>
            <person name="Barry K."/>
            <person name="Miller A.N."/>
            <person name="Grigoriev I.V."/>
            <person name="Debuchy R."/>
            <person name="Gladieux P."/>
            <person name="Thoren M.H."/>
            <person name="Johannesson H."/>
        </authorList>
    </citation>
    <scope>NUCLEOTIDE SEQUENCE</scope>
    <source>
        <strain evidence="4">8032-3</strain>
    </source>
</reference>
<dbReference type="Pfam" id="PF14613">
    <property type="entry name" value="HAM1_C"/>
    <property type="match status" value="1"/>
</dbReference>
<dbReference type="EMBL" id="MU839005">
    <property type="protein sequence ID" value="KAK1768588.1"/>
    <property type="molecule type" value="Genomic_DNA"/>
</dbReference>
<name>A0AAJ0C3U0_9PEZI</name>
<dbReference type="RefSeq" id="XP_060284801.1">
    <property type="nucleotide sequence ID" value="XM_060424081.1"/>
</dbReference>
<comment type="caution">
    <text evidence="4">The sequence shown here is derived from an EMBL/GenBank/DDBJ whole genome shotgun (WGS) entry which is preliminary data.</text>
</comment>
<dbReference type="Gene3D" id="3.15.10.10">
    <property type="entry name" value="Bactericidal permeability-increasing protein, domain 1"/>
    <property type="match status" value="1"/>
</dbReference>
<evidence type="ECO:0000256" key="1">
    <source>
        <dbReference type="SAM" id="MobiDB-lite"/>
    </source>
</evidence>
<feature type="domain" description="HAM1-like C-terminal" evidence="2">
    <location>
        <begin position="614"/>
        <end position="771"/>
    </location>
</feature>
<feature type="compositionally biased region" description="Basic and acidic residues" evidence="1">
    <location>
        <begin position="191"/>
        <end position="204"/>
    </location>
</feature>
<gene>
    <name evidence="4" type="ORF">QBC33DRAFT_383733</name>
</gene>
<feature type="compositionally biased region" description="Polar residues" evidence="1">
    <location>
        <begin position="221"/>
        <end position="236"/>
    </location>
</feature>
<evidence type="ECO:0000259" key="2">
    <source>
        <dbReference type="Pfam" id="PF14613"/>
    </source>
</evidence>
<feature type="compositionally biased region" description="Polar residues" evidence="1">
    <location>
        <begin position="168"/>
        <end position="182"/>
    </location>
</feature>
<dbReference type="AlphaFoldDB" id="A0AAJ0C3U0"/>
<sequence length="868" mass="96702">MATAVPNVNKPMDLKEKDADVNRKLQIYGIISAFQNGKIPSNDQIDVALNSFLESRALSNPSTRLSNEGKALIGDVREVVKQSKHLLLSKNQGNLLQDFIWQTTQFDASTVHVPGAPVDKETARRHGDQTLEGLRTLGTLIITNGQFRKLLNDATVLLRDMAGDAASNLASQARPSEEQLSQIDRPAVDNTWHDAPDFSKENFKKQAQGVFKKPQGADGTTAAQPSAQQPGTTSGLDVQRDPANVAAVGAQAATEASQNKAEEYRARLKDYFSKKMPQGRRDQTVWRLKKMVVECQQHPDYQRAISALLDLADQYGDHANRVAKDGSGSLRETRSGLAEAEADLRTLIERFANGTSTSDLWDSINTIYEDADRDPELKDWFRAMNRYIRRCLQEQGYIMDDHSNEEWHRLHDHGNYLLREKYRAHTNRIVDEIKFLGDQFEQDPQNKAYGESMNKLFTHLGNDENGKPTFKRHLVKDLTDVIIPAILKNTRYIPLPRIEYSDHKIDAVIDNLVLESDNFMPNVFEISSENYVRWGRKHIANKNKHSAEVTIAGIQMDLRNVSYYIKRKEGFPTLTDTGVANILLGGEGFTSRLRLTSANAADSQNFFKIDKVDVDLKNLKMKLTKSNHKLLFNLFNPIMLRVFRPALKKAAEKAIREQFDQFDRKLFQIKKEADRVAEEARANPEEAPNIYNRYVSAIQKQFLHGKEKVQPSADKKVNLAVAKDESIFPNIKLPGETSAKATEYKELARKGDRWESPVFSIGNAARSNDIPSTPEIVRKPHAAANGSATAAAPNGPAALNGRVGFAGEPIVKPYPNYGTASLTSDPRANAVPTYGVADLAGESRVNPTTVNPSGAPVIGADVLGTRIV</sequence>
<dbReference type="Proteomes" id="UP001244011">
    <property type="component" value="Unassembled WGS sequence"/>
</dbReference>
<dbReference type="PANTHER" id="PTHR31138">
    <property type="entry name" value="CHROMOSOME 19, WHOLE GENOME SHOTGUN SEQUENCE"/>
    <property type="match status" value="1"/>
</dbReference>
<dbReference type="Pfam" id="PF19343">
    <property type="entry name" value="HAM1_N"/>
    <property type="match status" value="1"/>
</dbReference>
<feature type="region of interest" description="Disordered" evidence="1">
    <location>
        <begin position="168"/>
        <end position="238"/>
    </location>
</feature>
<keyword evidence="5" id="KW-1185">Reference proteome</keyword>
<dbReference type="InterPro" id="IPR027842">
    <property type="entry name" value="HAM1-like_C"/>
</dbReference>
<evidence type="ECO:0000313" key="5">
    <source>
        <dbReference type="Proteomes" id="UP001244011"/>
    </source>
</evidence>
<dbReference type="PANTHER" id="PTHR31138:SF1">
    <property type="entry name" value="PDZ DOMAIN-CONTAINING PROTEIN"/>
    <property type="match status" value="1"/>
</dbReference>
<proteinExistence type="predicted"/>
<evidence type="ECO:0000313" key="4">
    <source>
        <dbReference type="EMBL" id="KAK1768588.1"/>
    </source>
</evidence>